<dbReference type="EMBL" id="PIQO01000008">
    <property type="protein sequence ID" value="PKR84854.1"/>
    <property type="molecule type" value="Genomic_DNA"/>
</dbReference>
<dbReference type="Gene3D" id="3.40.50.720">
    <property type="entry name" value="NAD(P)-binding Rossmann-like Domain"/>
    <property type="match status" value="1"/>
</dbReference>
<dbReference type="CDD" id="cd00757">
    <property type="entry name" value="ThiF_MoeB_HesA_family"/>
    <property type="match status" value="1"/>
</dbReference>
<feature type="transmembrane region" description="Helical" evidence="2">
    <location>
        <begin position="139"/>
        <end position="159"/>
    </location>
</feature>
<comment type="similarity">
    <text evidence="1">Belongs to the HesA/MoeB/ThiF family.</text>
</comment>
<dbReference type="OrthoDB" id="9804286at2"/>
<keyword evidence="2" id="KW-0812">Transmembrane</keyword>
<dbReference type="InterPro" id="IPR000594">
    <property type="entry name" value="ThiF_NAD_FAD-bd"/>
</dbReference>
<keyword evidence="2" id="KW-1133">Transmembrane helix</keyword>
<dbReference type="InterPro" id="IPR045886">
    <property type="entry name" value="ThiF/MoeB/HesA"/>
</dbReference>
<organism evidence="4 5">
    <name type="scientific">Heyndrickxia camelliae</name>
    <dbReference type="NCBI Taxonomy" id="1707093"/>
    <lineage>
        <taxon>Bacteria</taxon>
        <taxon>Bacillati</taxon>
        <taxon>Bacillota</taxon>
        <taxon>Bacilli</taxon>
        <taxon>Bacillales</taxon>
        <taxon>Bacillaceae</taxon>
        <taxon>Heyndrickxia</taxon>
    </lineage>
</organism>
<name>A0A2N3LJW2_9BACI</name>
<dbReference type="Pfam" id="PF00899">
    <property type="entry name" value="ThiF"/>
    <property type="match status" value="1"/>
</dbReference>
<evidence type="ECO:0000313" key="5">
    <source>
        <dbReference type="Proteomes" id="UP000233440"/>
    </source>
</evidence>
<keyword evidence="5" id="KW-1185">Reference proteome</keyword>
<comment type="caution">
    <text evidence="4">The sequence shown here is derived from an EMBL/GenBank/DDBJ whole genome shotgun (WGS) entry which is preliminary data.</text>
</comment>
<evidence type="ECO:0000259" key="3">
    <source>
        <dbReference type="Pfam" id="PF00899"/>
    </source>
</evidence>
<accession>A0A2N3LJW2</accession>
<dbReference type="RefSeq" id="WP_101354559.1">
    <property type="nucleotide sequence ID" value="NZ_PIQO01000008.1"/>
</dbReference>
<dbReference type="GO" id="GO:0005829">
    <property type="term" value="C:cytosol"/>
    <property type="evidence" value="ECO:0007669"/>
    <property type="project" value="TreeGrafter"/>
</dbReference>
<dbReference type="AlphaFoldDB" id="A0A2N3LJW2"/>
<dbReference type="GO" id="GO:0004792">
    <property type="term" value="F:thiosulfate-cyanide sulfurtransferase activity"/>
    <property type="evidence" value="ECO:0007669"/>
    <property type="project" value="TreeGrafter"/>
</dbReference>
<dbReference type="GO" id="GO:0008641">
    <property type="term" value="F:ubiquitin-like modifier activating enzyme activity"/>
    <property type="evidence" value="ECO:0007669"/>
    <property type="project" value="InterPro"/>
</dbReference>
<evidence type="ECO:0000256" key="2">
    <source>
        <dbReference type="SAM" id="Phobius"/>
    </source>
</evidence>
<dbReference type="PANTHER" id="PTHR10953">
    <property type="entry name" value="UBIQUITIN-ACTIVATING ENZYME E1"/>
    <property type="match status" value="1"/>
</dbReference>
<dbReference type="Proteomes" id="UP000233440">
    <property type="component" value="Unassembled WGS sequence"/>
</dbReference>
<feature type="domain" description="THIF-type NAD/FAD binding fold" evidence="3">
    <location>
        <begin position="4"/>
        <end position="240"/>
    </location>
</feature>
<dbReference type="PANTHER" id="PTHR10953:SF102">
    <property type="entry name" value="ADENYLYLTRANSFERASE AND SULFURTRANSFERASE MOCS3"/>
    <property type="match status" value="1"/>
</dbReference>
<gene>
    <name evidence="4" type="ORF">CWO92_11930</name>
</gene>
<evidence type="ECO:0000313" key="4">
    <source>
        <dbReference type="EMBL" id="PKR84854.1"/>
    </source>
</evidence>
<dbReference type="GO" id="GO:0016779">
    <property type="term" value="F:nucleotidyltransferase activity"/>
    <property type="evidence" value="ECO:0007669"/>
    <property type="project" value="TreeGrafter"/>
</dbReference>
<evidence type="ECO:0000256" key="1">
    <source>
        <dbReference type="ARBA" id="ARBA00009919"/>
    </source>
</evidence>
<keyword evidence="2" id="KW-0472">Membrane</keyword>
<dbReference type="GO" id="GO:0008146">
    <property type="term" value="F:sulfotransferase activity"/>
    <property type="evidence" value="ECO:0007669"/>
    <property type="project" value="TreeGrafter"/>
</dbReference>
<dbReference type="InterPro" id="IPR035985">
    <property type="entry name" value="Ubiquitin-activating_enz"/>
</dbReference>
<dbReference type="SUPFAM" id="SSF69572">
    <property type="entry name" value="Activating enzymes of the ubiquitin-like proteins"/>
    <property type="match status" value="1"/>
</dbReference>
<reference evidence="4 5" key="1">
    <citation type="submission" date="2017-11" db="EMBL/GenBank/DDBJ databases">
        <title>Bacillus camelliae sp. nov., isolated from pu'er tea.</title>
        <authorList>
            <person name="Niu L."/>
        </authorList>
    </citation>
    <scope>NUCLEOTIDE SEQUENCE [LARGE SCALE GENOMIC DNA]</scope>
    <source>
        <strain evidence="4 5">7578-1</strain>
    </source>
</reference>
<proteinExistence type="inferred from homology"/>
<dbReference type="FunFam" id="3.40.50.720:FF:000080">
    <property type="entry name" value="Thiazole biosynthesis adenylyltransferase ThiF"/>
    <property type="match status" value="1"/>
</dbReference>
<sequence>MKRYSRQTLFSPIGVDGQERLRRKHVLIVGLGALGSSIAETLTRAGVGKLTIIDRDYVEESNLQRQLLYSENDAMERMPKAEAAKRRLNEVNQDVEIHSIVGDADVPLLERLAPNIDLIMDGTDNFDTRFMMNDISHKFHIPWIFGSCVGSFGSTFTIIPGKTPCLQCLLKKLPMRGQTCDTVGIIAPAVQMVTAYQTAEALKILSENQWALRNTYVTFDLWQNQTLSIKADSIKNADCYTCGHYPTYPYLQYEATTKTAVLCGRNTVQIRPATSTNCSIAVLADQWKKAGYKVSANPFLVSVLKDEHRMVLFKDGRALIHGTNDITIAKRVYHSLIG</sequence>
<protein>
    <submittedName>
        <fullName evidence="4">Thiamine biosynthesis protein MoeB</fullName>
    </submittedName>
</protein>